<proteinExistence type="predicted"/>
<dbReference type="RefSeq" id="WP_133564715.1">
    <property type="nucleotide sequence ID" value="NZ_SNZA01000006.1"/>
</dbReference>
<dbReference type="GO" id="GO:0016020">
    <property type="term" value="C:membrane"/>
    <property type="evidence" value="ECO:0007669"/>
    <property type="project" value="InterPro"/>
</dbReference>
<dbReference type="AlphaFoldDB" id="A0A4R6X861"/>
<keyword evidence="1" id="KW-1133">Transmembrane helix</keyword>
<organism evidence="3 4">
    <name type="scientific">Marinomonas communis</name>
    <dbReference type="NCBI Taxonomy" id="28254"/>
    <lineage>
        <taxon>Bacteria</taxon>
        <taxon>Pseudomonadati</taxon>
        <taxon>Pseudomonadota</taxon>
        <taxon>Gammaproteobacteria</taxon>
        <taxon>Oceanospirillales</taxon>
        <taxon>Oceanospirillaceae</taxon>
        <taxon>Marinomonas</taxon>
    </lineage>
</organism>
<evidence type="ECO:0000256" key="1">
    <source>
        <dbReference type="SAM" id="Phobius"/>
    </source>
</evidence>
<feature type="transmembrane region" description="Helical" evidence="1">
    <location>
        <begin position="249"/>
        <end position="269"/>
    </location>
</feature>
<sequence>MKVNDTTKGNLEMILAMMLSGTIGYFVVHSGQSFWNVVFFRCVIGGGLLLAYAFYRGVLPEALKQRSMLLLVLLGGVTLVANWVFLFASFSYIPFSIATVAYHTQPLMLVLAGAFLARQAPSGSLIFWLIVSFTGLWFVIELDMAEVRGLLQGDTRSVEAIFGLGLALAAALLYTVTTLITKQVSSVPPYLVALIQMGVGVLMLLPFVQWGALPSNSTSWLDLFILGAINTSFMYIIMYDAFQKLPTNLLAILSFIYPITALFVDHIAFATHISAWQLVGVALILISVCAVKFDWSLPKLGRRSAKEGIS</sequence>
<feature type="transmembrane region" description="Helical" evidence="1">
    <location>
        <begin position="275"/>
        <end position="293"/>
    </location>
</feature>
<keyword evidence="4" id="KW-1185">Reference proteome</keyword>
<dbReference type="EMBL" id="SNZA01000006">
    <property type="protein sequence ID" value="TDR06327.1"/>
    <property type="molecule type" value="Genomic_DNA"/>
</dbReference>
<evidence type="ECO:0000313" key="3">
    <source>
        <dbReference type="EMBL" id="TDR06327.1"/>
    </source>
</evidence>
<feature type="transmembrane region" description="Helical" evidence="1">
    <location>
        <begin position="187"/>
        <end position="208"/>
    </location>
</feature>
<feature type="transmembrane region" description="Helical" evidence="1">
    <location>
        <begin position="92"/>
        <end position="116"/>
    </location>
</feature>
<dbReference type="Pfam" id="PF00892">
    <property type="entry name" value="EamA"/>
    <property type="match status" value="2"/>
</dbReference>
<dbReference type="InterPro" id="IPR037185">
    <property type="entry name" value="EmrE-like"/>
</dbReference>
<name>A0A4R6X861_9GAMM</name>
<dbReference type="InterPro" id="IPR000620">
    <property type="entry name" value="EamA_dom"/>
</dbReference>
<feature type="transmembrane region" description="Helical" evidence="1">
    <location>
        <begin position="34"/>
        <end position="55"/>
    </location>
</feature>
<feature type="domain" description="EamA" evidence="2">
    <location>
        <begin position="162"/>
        <end position="290"/>
    </location>
</feature>
<dbReference type="SUPFAM" id="SSF103481">
    <property type="entry name" value="Multidrug resistance efflux transporter EmrE"/>
    <property type="match status" value="2"/>
</dbReference>
<dbReference type="Proteomes" id="UP000295729">
    <property type="component" value="Unassembled WGS sequence"/>
</dbReference>
<evidence type="ECO:0000313" key="4">
    <source>
        <dbReference type="Proteomes" id="UP000295729"/>
    </source>
</evidence>
<dbReference type="PANTHER" id="PTHR22911:SF102">
    <property type="entry name" value="MEMBRANE PROTEIN"/>
    <property type="match status" value="1"/>
</dbReference>
<reference evidence="3 4" key="1">
    <citation type="submission" date="2019-03" db="EMBL/GenBank/DDBJ databases">
        <title>Genomic Encyclopedia of Type Strains, Phase IV (KMG-IV): sequencing the most valuable type-strain genomes for metagenomic binning, comparative biology and taxonomic classification.</title>
        <authorList>
            <person name="Goeker M."/>
        </authorList>
    </citation>
    <scope>NUCLEOTIDE SEQUENCE [LARGE SCALE GENOMIC DNA]</scope>
    <source>
        <strain evidence="3 4">DSM 5604</strain>
    </source>
</reference>
<feature type="domain" description="EamA" evidence="2">
    <location>
        <begin position="8"/>
        <end position="139"/>
    </location>
</feature>
<dbReference type="PANTHER" id="PTHR22911">
    <property type="entry name" value="ACYL-MALONYL CONDENSING ENZYME-RELATED"/>
    <property type="match status" value="1"/>
</dbReference>
<feature type="transmembrane region" description="Helical" evidence="1">
    <location>
        <begin position="12"/>
        <end position="28"/>
    </location>
</feature>
<comment type="caution">
    <text evidence="3">The sequence shown here is derived from an EMBL/GenBank/DDBJ whole genome shotgun (WGS) entry which is preliminary data.</text>
</comment>
<keyword evidence="1" id="KW-0812">Transmembrane</keyword>
<evidence type="ECO:0000259" key="2">
    <source>
        <dbReference type="Pfam" id="PF00892"/>
    </source>
</evidence>
<gene>
    <name evidence="3" type="ORF">C8D85_3258</name>
</gene>
<feature type="transmembrane region" description="Helical" evidence="1">
    <location>
        <begin position="67"/>
        <end position="86"/>
    </location>
</feature>
<feature type="transmembrane region" description="Helical" evidence="1">
    <location>
        <begin position="123"/>
        <end position="140"/>
    </location>
</feature>
<keyword evidence="1" id="KW-0472">Membrane</keyword>
<feature type="transmembrane region" description="Helical" evidence="1">
    <location>
        <begin position="220"/>
        <end position="237"/>
    </location>
</feature>
<feature type="transmembrane region" description="Helical" evidence="1">
    <location>
        <begin position="160"/>
        <end position="180"/>
    </location>
</feature>
<dbReference type="OrthoDB" id="9814238at2"/>
<protein>
    <submittedName>
        <fullName evidence="3">EamA-like transporter family protein</fullName>
    </submittedName>
</protein>
<accession>A0A4R6X861</accession>